<feature type="compositionally biased region" description="Basic and acidic residues" evidence="1">
    <location>
        <begin position="60"/>
        <end position="76"/>
    </location>
</feature>
<feature type="region of interest" description="Disordered" evidence="1">
    <location>
        <begin position="546"/>
        <end position="625"/>
    </location>
</feature>
<sequence length="707" mass="79394">MAATETATMDDKDEDLSKPDDQTDPTEKSDENENGIEEMETSISDACDPEDVKEDDKDEDLSKPDDQSDPTEKSDENENGIVEMESSISDACDPEDVKEESTVTQQTETNPTDSVNVIIEHVKEESDTSLTIIDVNVNEDLENEVEKTDTELQKGIEHNDEELNAVRKNTVETIENAAIETVKSTEVPTSTEATDNESENSSKLVNPLKRKRSRPPKRKRKPKIHRVTKETALTETVTMMTLGQLANWEPPDQKLFYKGIIAIIHEYFPKTWRAWQVCAVSYDELFGNKISSTDEARIRFALPTVDLARAYNANGLLSLKEQNYKEMKRIPLGRALIFSPSKIMKKIHPANAFNGFADVIQTLKCKIISRKDAVSVLKEHAAARRAAEFALFSATSRKRQLKQHSSHKKSSETSSLRSKTESTPGTLRKEAEIPNQDSPLTLPSTHAVSSASASKTLQPQTVQLSNIETYMVRQTQLLDQLLALTKLQTESLGYIQANMCMNSKRRKQDVENNSWKAPSRNFDSDASVEYDCDIGDSVVNAMDHETNKHQNSEHDNPKSEDGQQYSEDNHSNSEDVRDSSWIIPEDGNPEENNVAHRIDDQSTNFDVVGNFDENDSDSDNSGESDVEHVLVKEENFLDFSEPHTELRTADEVLVKQGANVLRLGTDEWRKIPYNNVEKELEASPCVITLKINSDLAAVTQPGRPYQL</sequence>
<comment type="caution">
    <text evidence="2">The sequence shown here is derived from an EMBL/GenBank/DDBJ whole genome shotgun (WGS) entry which is preliminary data.</text>
</comment>
<dbReference type="EMBL" id="JTDY01000009">
    <property type="protein sequence ID" value="KOB79472.1"/>
    <property type="molecule type" value="Genomic_DNA"/>
</dbReference>
<accession>A0A0L7LVH0</accession>
<dbReference type="Proteomes" id="UP000037510">
    <property type="component" value="Unassembled WGS sequence"/>
</dbReference>
<feature type="compositionally biased region" description="Acidic residues" evidence="1">
    <location>
        <begin position="612"/>
        <end position="624"/>
    </location>
</feature>
<feature type="compositionally biased region" description="Basic residues" evidence="1">
    <location>
        <begin position="208"/>
        <end position="225"/>
    </location>
</feature>
<evidence type="ECO:0000256" key="1">
    <source>
        <dbReference type="SAM" id="MobiDB-lite"/>
    </source>
</evidence>
<feature type="region of interest" description="Disordered" evidence="1">
    <location>
        <begin position="400"/>
        <end position="459"/>
    </location>
</feature>
<feature type="compositionally biased region" description="Polar residues" evidence="1">
    <location>
        <begin position="102"/>
        <end position="111"/>
    </location>
</feature>
<dbReference type="AlphaFoldDB" id="A0A0L7LVH0"/>
<organism evidence="2 3">
    <name type="scientific">Operophtera brumata</name>
    <name type="common">Winter moth</name>
    <name type="synonym">Phalaena brumata</name>
    <dbReference type="NCBI Taxonomy" id="104452"/>
    <lineage>
        <taxon>Eukaryota</taxon>
        <taxon>Metazoa</taxon>
        <taxon>Ecdysozoa</taxon>
        <taxon>Arthropoda</taxon>
        <taxon>Hexapoda</taxon>
        <taxon>Insecta</taxon>
        <taxon>Pterygota</taxon>
        <taxon>Neoptera</taxon>
        <taxon>Endopterygota</taxon>
        <taxon>Lepidoptera</taxon>
        <taxon>Glossata</taxon>
        <taxon>Ditrysia</taxon>
        <taxon>Geometroidea</taxon>
        <taxon>Geometridae</taxon>
        <taxon>Larentiinae</taxon>
        <taxon>Operophtera</taxon>
    </lineage>
</organism>
<gene>
    <name evidence="2" type="ORF">OBRU01_00197</name>
</gene>
<feature type="compositionally biased region" description="Basic and acidic residues" evidence="1">
    <location>
        <begin position="546"/>
        <end position="578"/>
    </location>
</feature>
<proteinExistence type="predicted"/>
<name>A0A0L7LVH0_OPEBR</name>
<evidence type="ECO:0000313" key="2">
    <source>
        <dbReference type="EMBL" id="KOB79472.1"/>
    </source>
</evidence>
<evidence type="ECO:0000313" key="3">
    <source>
        <dbReference type="Proteomes" id="UP000037510"/>
    </source>
</evidence>
<feature type="compositionally biased region" description="Polar residues" evidence="1">
    <location>
        <begin position="435"/>
        <end position="459"/>
    </location>
</feature>
<feature type="region of interest" description="Disordered" evidence="1">
    <location>
        <begin position="1"/>
        <end position="111"/>
    </location>
</feature>
<feature type="region of interest" description="Disordered" evidence="1">
    <location>
        <begin position="180"/>
        <end position="225"/>
    </location>
</feature>
<feature type="compositionally biased region" description="Polar residues" evidence="1">
    <location>
        <begin position="182"/>
        <end position="204"/>
    </location>
</feature>
<feature type="compositionally biased region" description="Acidic residues" evidence="1">
    <location>
        <begin position="47"/>
        <end position="59"/>
    </location>
</feature>
<reference evidence="2 3" key="1">
    <citation type="journal article" date="2015" name="Genome Biol. Evol.">
        <title>The genome of winter moth (Operophtera brumata) provides a genomic perspective on sexual dimorphism and phenology.</title>
        <authorList>
            <person name="Derks M.F."/>
            <person name="Smit S."/>
            <person name="Salis L."/>
            <person name="Schijlen E."/>
            <person name="Bossers A."/>
            <person name="Mateman C."/>
            <person name="Pijl A.S."/>
            <person name="de Ridder D."/>
            <person name="Groenen M.A."/>
            <person name="Visser M.E."/>
            <person name="Megens H.J."/>
        </authorList>
    </citation>
    <scope>NUCLEOTIDE SEQUENCE [LARGE SCALE GENOMIC DNA]</scope>
    <source>
        <strain evidence="2">WM2013NL</strain>
        <tissue evidence="2">Head and thorax</tissue>
    </source>
</reference>
<feature type="compositionally biased region" description="Basic and acidic residues" evidence="1">
    <location>
        <begin position="15"/>
        <end position="31"/>
    </location>
</feature>
<protein>
    <submittedName>
        <fullName evidence="2">Uncharacterized protein</fullName>
    </submittedName>
</protein>
<keyword evidence="3" id="KW-1185">Reference proteome</keyword>